<evidence type="ECO:0000256" key="1">
    <source>
        <dbReference type="SAM" id="MobiDB-lite"/>
    </source>
</evidence>
<keyword evidence="4" id="KW-1185">Reference proteome</keyword>
<protein>
    <recommendedName>
        <fullName evidence="2">PH domain-containing protein</fullName>
    </recommendedName>
</protein>
<evidence type="ECO:0000313" key="4">
    <source>
        <dbReference type="Proteomes" id="UP001583193"/>
    </source>
</evidence>
<dbReference type="CDD" id="cd13299">
    <property type="entry name" value="PH2_PH_fungal"/>
    <property type="match status" value="1"/>
</dbReference>
<dbReference type="EMBL" id="JAVDPF010000027">
    <property type="protein sequence ID" value="KAL1871555.1"/>
    <property type="molecule type" value="Genomic_DNA"/>
</dbReference>
<dbReference type="PANTHER" id="PTHR14336">
    <property type="entry name" value="TANDEM PH DOMAIN CONTAINING PROTEIN"/>
    <property type="match status" value="1"/>
</dbReference>
<dbReference type="Gene3D" id="2.30.29.30">
    <property type="entry name" value="Pleckstrin-homology domain (PH domain)/Phosphotyrosine-binding domain (PTB)"/>
    <property type="match status" value="2"/>
</dbReference>
<dbReference type="Proteomes" id="UP001583193">
    <property type="component" value="Unassembled WGS sequence"/>
</dbReference>
<dbReference type="SUPFAM" id="SSF50729">
    <property type="entry name" value="PH domain-like"/>
    <property type="match status" value="2"/>
</dbReference>
<reference evidence="3 4" key="1">
    <citation type="journal article" date="2024" name="IMA Fungus">
        <title>IMA Genome - F19 : A genome assembly and annotation guide to empower mycologists, including annotated draft genome sequences of Ceratocystis pirilliformis, Diaporthe australafricana, Fusarium ophioides, Paecilomyces lecythidis, and Sporothrix stenoceras.</title>
        <authorList>
            <person name="Aylward J."/>
            <person name="Wilson A.M."/>
            <person name="Visagie C.M."/>
            <person name="Spraker J."/>
            <person name="Barnes I."/>
            <person name="Buitendag C."/>
            <person name="Ceriani C."/>
            <person name="Del Mar Angel L."/>
            <person name="du Plessis D."/>
            <person name="Fuchs T."/>
            <person name="Gasser K."/>
            <person name="Kramer D."/>
            <person name="Li W."/>
            <person name="Munsamy K."/>
            <person name="Piso A."/>
            <person name="Price J.L."/>
            <person name="Sonnekus B."/>
            <person name="Thomas C."/>
            <person name="van der Nest A."/>
            <person name="van Dijk A."/>
            <person name="van Heerden A."/>
            <person name="van Vuuren N."/>
            <person name="Yilmaz N."/>
            <person name="Duong T.A."/>
            <person name="van der Merwe N.A."/>
            <person name="Wingfield M.J."/>
            <person name="Wingfield B.D."/>
        </authorList>
    </citation>
    <scope>NUCLEOTIDE SEQUENCE [LARGE SCALE GENOMIC DNA]</scope>
    <source>
        <strain evidence="3 4">CMW 18167</strain>
    </source>
</reference>
<evidence type="ECO:0000313" key="3">
    <source>
        <dbReference type="EMBL" id="KAL1871555.1"/>
    </source>
</evidence>
<name>A0ABR3X6J6_9EURO</name>
<feature type="region of interest" description="Disordered" evidence="1">
    <location>
        <begin position="1"/>
        <end position="27"/>
    </location>
</feature>
<proteinExistence type="predicted"/>
<dbReference type="InterPro" id="IPR011993">
    <property type="entry name" value="PH-like_dom_sf"/>
</dbReference>
<dbReference type="InterPro" id="IPR051707">
    <property type="entry name" value="PI-Interact_SigTrans_Reg"/>
</dbReference>
<accession>A0ABR3X6J6</accession>
<dbReference type="CDD" id="cd13298">
    <property type="entry name" value="PH1_PH_fungal"/>
    <property type="match status" value="1"/>
</dbReference>
<feature type="region of interest" description="Disordered" evidence="1">
    <location>
        <begin position="173"/>
        <end position="271"/>
    </location>
</feature>
<organism evidence="3 4">
    <name type="scientific">Paecilomyces lecythidis</name>
    <dbReference type="NCBI Taxonomy" id="3004212"/>
    <lineage>
        <taxon>Eukaryota</taxon>
        <taxon>Fungi</taxon>
        <taxon>Dikarya</taxon>
        <taxon>Ascomycota</taxon>
        <taxon>Pezizomycotina</taxon>
        <taxon>Eurotiomycetes</taxon>
        <taxon>Eurotiomycetidae</taxon>
        <taxon>Eurotiales</taxon>
        <taxon>Thermoascaceae</taxon>
        <taxon>Paecilomyces</taxon>
    </lineage>
</organism>
<comment type="caution">
    <text evidence="3">The sequence shown here is derived from an EMBL/GenBank/DDBJ whole genome shotgun (WGS) entry which is preliminary data.</text>
</comment>
<gene>
    <name evidence="3" type="ORF">Plec18167_007115</name>
</gene>
<feature type="domain" description="PH" evidence="2">
    <location>
        <begin position="50"/>
        <end position="151"/>
    </location>
</feature>
<feature type="compositionally biased region" description="Polar residues" evidence="1">
    <location>
        <begin position="216"/>
        <end position="244"/>
    </location>
</feature>
<evidence type="ECO:0000259" key="2">
    <source>
        <dbReference type="PROSITE" id="PS50003"/>
    </source>
</evidence>
<dbReference type="Pfam" id="PF00169">
    <property type="entry name" value="PH"/>
    <property type="match status" value="2"/>
</dbReference>
<feature type="compositionally biased region" description="Polar residues" evidence="1">
    <location>
        <begin position="14"/>
        <end position="27"/>
    </location>
</feature>
<dbReference type="InterPro" id="IPR001849">
    <property type="entry name" value="PH_domain"/>
</dbReference>
<dbReference type="PANTHER" id="PTHR14336:SF8">
    <property type="entry name" value="PROTEIN OPY1"/>
    <property type="match status" value="1"/>
</dbReference>
<dbReference type="PROSITE" id="PS50003">
    <property type="entry name" value="PH_DOMAIN"/>
    <property type="match status" value="2"/>
</dbReference>
<feature type="domain" description="PH" evidence="2">
    <location>
        <begin position="277"/>
        <end position="376"/>
    </location>
</feature>
<sequence length="391" mass="43623">MSQPVQLPDRSVRTGKSLSQSEGSSAYRNGHLNLDTFSPVNQNGSFEFDRVLKSGMVYRRVKSKHAFKPSWKAVYLVLRPNLLSVYKDEQETRLRLSVTLSEVTAVAPIKSPRSRRDHVFGIFSPSKNYRFQATSEKDANDWIERIRAEARVDEDEEAYIAAQARMRESKLCDGLTTDNGSDHSDVEPTPRASSPDVPRGLSPGQGGSRVPYMQDYSGNDVTSYSEFSDGPSTGAKQRSATSLPKLSVSAPPDTETRPPLPRDASQISEGGLGDPERVVCNGYLQCLRAKRGVRQWKKLWVVLRPKSLAFYKNEQEYSAVKIVPMDQVINAAEIDPMSRSKNCCLQVIAEDKSYRFCAPDEEALAKWLGALKSVIVARKRVTETSIAPRRT</sequence>
<dbReference type="SMART" id="SM00233">
    <property type="entry name" value="PH"/>
    <property type="match status" value="2"/>
</dbReference>